<dbReference type="Proteomes" id="UP001302667">
    <property type="component" value="Chromosome"/>
</dbReference>
<dbReference type="SMART" id="SM00671">
    <property type="entry name" value="SEL1"/>
    <property type="match status" value="5"/>
</dbReference>
<protein>
    <submittedName>
        <fullName evidence="1">Tetratricopeptide repeat protein</fullName>
    </submittedName>
</protein>
<keyword evidence="2" id="KW-1185">Reference proteome</keyword>
<proteinExistence type="predicted"/>
<dbReference type="InterPro" id="IPR050767">
    <property type="entry name" value="Sel1_AlgK"/>
</dbReference>
<name>A0ABZ0F7S7_9GAMM</name>
<dbReference type="InterPro" id="IPR006597">
    <property type="entry name" value="Sel1-like"/>
</dbReference>
<evidence type="ECO:0000313" key="1">
    <source>
        <dbReference type="EMBL" id="WOE65380.1"/>
    </source>
</evidence>
<sequence length="244" mass="27381">MSNKPSISQLIQAAEQGDAAAQYKLARAYAYGDGVTQDRDKEVILYRKAAELGNPDAMYKLAFFHSVGFCGVQEDKTKANDLYRKAAAGFHQAAEQGNADAQLSLCECYMKGRGVAKNIQQAIMWLRKAAKQGNCEAMYWLGSLYDEGKEVAQDHEQAAKWWLKASAQGDTDAQFSLGELYRLGKGRPQDNKMAYIWYSVSTIDNNEAVRARDDLERLLTPADLIDAQTLTQRYIKRRISEETQ</sequence>
<dbReference type="PANTHER" id="PTHR11102:SF160">
    <property type="entry name" value="ERAD-ASSOCIATED E3 UBIQUITIN-PROTEIN LIGASE COMPONENT HRD3"/>
    <property type="match status" value="1"/>
</dbReference>
<organism evidence="1 2">
    <name type="scientific">Aeromonas allosaccharophila</name>
    <dbReference type="NCBI Taxonomy" id="656"/>
    <lineage>
        <taxon>Bacteria</taxon>
        <taxon>Pseudomonadati</taxon>
        <taxon>Pseudomonadota</taxon>
        <taxon>Gammaproteobacteria</taxon>
        <taxon>Aeromonadales</taxon>
        <taxon>Aeromonadaceae</taxon>
        <taxon>Aeromonas</taxon>
    </lineage>
</organism>
<dbReference type="InterPro" id="IPR011990">
    <property type="entry name" value="TPR-like_helical_dom_sf"/>
</dbReference>
<dbReference type="SUPFAM" id="SSF81901">
    <property type="entry name" value="HCP-like"/>
    <property type="match status" value="2"/>
</dbReference>
<gene>
    <name evidence="1" type="ORF">RY972_15125</name>
</gene>
<dbReference type="Pfam" id="PF08238">
    <property type="entry name" value="Sel1"/>
    <property type="match status" value="5"/>
</dbReference>
<accession>A0ABZ0F7S7</accession>
<dbReference type="Gene3D" id="1.25.40.10">
    <property type="entry name" value="Tetratricopeptide repeat domain"/>
    <property type="match status" value="2"/>
</dbReference>
<reference evidence="1 2" key="1">
    <citation type="submission" date="2023-10" db="EMBL/GenBank/DDBJ databases">
        <title>Genome analysis of psychrotrophic aerobic bacterium Aeromonas allosaccharophila BIM B-1809 isolated from infected fish.</title>
        <authorList>
            <person name="Leanovich S.I."/>
            <person name="Sidarenka A.V."/>
            <person name="Akhremchuk A.E."/>
            <person name="Sikolenko M.A."/>
            <person name="Valentovich L.N."/>
        </authorList>
    </citation>
    <scope>NUCLEOTIDE SEQUENCE [LARGE SCALE GENOMIC DNA]</scope>
    <source>
        <strain evidence="1 2">BIM B-1809</strain>
    </source>
</reference>
<evidence type="ECO:0000313" key="2">
    <source>
        <dbReference type="Proteomes" id="UP001302667"/>
    </source>
</evidence>
<dbReference type="PANTHER" id="PTHR11102">
    <property type="entry name" value="SEL-1-LIKE PROTEIN"/>
    <property type="match status" value="1"/>
</dbReference>
<dbReference type="EMBL" id="CP136584">
    <property type="protein sequence ID" value="WOE65380.1"/>
    <property type="molecule type" value="Genomic_DNA"/>
</dbReference>
<dbReference type="RefSeq" id="WP_201997216.1">
    <property type="nucleotide sequence ID" value="NZ_CP136584.1"/>
</dbReference>